<comment type="caution">
    <text evidence="6">The sequence shown here is derived from an EMBL/GenBank/DDBJ whole genome shotgun (WGS) entry which is preliminary data.</text>
</comment>
<dbReference type="Gene3D" id="1.10.10.10">
    <property type="entry name" value="Winged helix-like DNA-binding domain superfamily/Winged helix DNA-binding domain"/>
    <property type="match status" value="1"/>
</dbReference>
<evidence type="ECO:0000256" key="3">
    <source>
        <dbReference type="ARBA" id="ARBA00023163"/>
    </source>
</evidence>
<keyword evidence="2" id="KW-0238">DNA-binding</keyword>
<accession>A0A0R2BEN1</accession>
<dbReference type="InterPro" id="IPR036390">
    <property type="entry name" value="WH_DNA-bd_sf"/>
</dbReference>
<evidence type="ECO:0000256" key="1">
    <source>
        <dbReference type="ARBA" id="ARBA00023015"/>
    </source>
</evidence>
<dbReference type="Proteomes" id="UP000051845">
    <property type="component" value="Unassembled WGS sequence"/>
</dbReference>
<proteinExistence type="predicted"/>
<evidence type="ECO:0000313" key="7">
    <source>
        <dbReference type="Proteomes" id="UP000051845"/>
    </source>
</evidence>
<feature type="domain" description="HTH marR-type" evidence="5">
    <location>
        <begin position="1"/>
        <end position="118"/>
    </location>
</feature>
<evidence type="ECO:0000256" key="4">
    <source>
        <dbReference type="SAM" id="Coils"/>
    </source>
</evidence>
<keyword evidence="4" id="KW-0175">Coiled coil</keyword>
<feature type="coiled-coil region" evidence="4">
    <location>
        <begin position="106"/>
        <end position="133"/>
    </location>
</feature>
<evidence type="ECO:0000313" key="6">
    <source>
        <dbReference type="EMBL" id="KRM78029.1"/>
    </source>
</evidence>
<evidence type="ECO:0000256" key="2">
    <source>
        <dbReference type="ARBA" id="ARBA00023125"/>
    </source>
</evidence>
<dbReference type="Pfam" id="PF01047">
    <property type="entry name" value="MarR"/>
    <property type="match status" value="1"/>
</dbReference>
<name>A0A0R2BEN1_SECCO</name>
<gene>
    <name evidence="6" type="ORF">FC82_GL000055</name>
</gene>
<reference evidence="6 7" key="1">
    <citation type="journal article" date="2015" name="Genome Announc.">
        <title>Expanding the biotechnology potential of lactobacilli through comparative genomics of 213 strains and associated genera.</title>
        <authorList>
            <person name="Sun Z."/>
            <person name="Harris H.M."/>
            <person name="McCann A."/>
            <person name="Guo C."/>
            <person name="Argimon S."/>
            <person name="Zhang W."/>
            <person name="Yang X."/>
            <person name="Jeffery I.B."/>
            <person name="Cooney J.C."/>
            <person name="Kagawa T.F."/>
            <person name="Liu W."/>
            <person name="Song Y."/>
            <person name="Salvetti E."/>
            <person name="Wrobel A."/>
            <person name="Rasinkangas P."/>
            <person name="Parkhill J."/>
            <person name="Rea M.C."/>
            <person name="O'Sullivan O."/>
            <person name="Ritari J."/>
            <person name="Douillard F.P."/>
            <person name="Paul Ross R."/>
            <person name="Yang R."/>
            <person name="Briner A.E."/>
            <person name="Felis G.E."/>
            <person name="de Vos W.M."/>
            <person name="Barrangou R."/>
            <person name="Klaenhammer T.R."/>
            <person name="Caufield P.W."/>
            <person name="Cui Y."/>
            <person name="Zhang H."/>
            <person name="O'Toole P.W."/>
        </authorList>
    </citation>
    <scope>NUCLEOTIDE SEQUENCE [LARGE SCALE GENOMIC DNA]</scope>
    <source>
        <strain evidence="6 7">DSM 20515</strain>
    </source>
</reference>
<dbReference type="PATRIC" id="fig|1423733.4.peg.56"/>
<dbReference type="InterPro" id="IPR036388">
    <property type="entry name" value="WH-like_DNA-bd_sf"/>
</dbReference>
<dbReference type="PANTHER" id="PTHR42756">
    <property type="entry name" value="TRANSCRIPTIONAL REGULATOR, MARR"/>
    <property type="match status" value="1"/>
</dbReference>
<dbReference type="AlphaFoldDB" id="A0A0R2BEN1"/>
<dbReference type="SUPFAM" id="SSF46785">
    <property type="entry name" value="Winged helix' DNA-binding domain"/>
    <property type="match status" value="1"/>
</dbReference>
<dbReference type="EMBL" id="AYYR01000001">
    <property type="protein sequence ID" value="KRM78029.1"/>
    <property type="molecule type" value="Genomic_DNA"/>
</dbReference>
<keyword evidence="1" id="KW-0805">Transcription regulation</keyword>
<sequence>MELVHDRFRNLGLNNQQARLLKYVSEHPGTIQKDVAQYLNRQNATVTNMLKVLEKQGYVSRRIPDDNERQKQLYLEAKGEELIASINAVFAALETEVRDAIPENERESLVKNLNRIQSRLDKLSLNEENDRNR</sequence>
<dbReference type="GO" id="GO:0003677">
    <property type="term" value="F:DNA binding"/>
    <property type="evidence" value="ECO:0007669"/>
    <property type="project" value="UniProtKB-KW"/>
</dbReference>
<dbReference type="InterPro" id="IPR000835">
    <property type="entry name" value="HTH_MarR-typ"/>
</dbReference>
<dbReference type="SMART" id="SM00347">
    <property type="entry name" value="HTH_MARR"/>
    <property type="match status" value="1"/>
</dbReference>
<keyword evidence="3" id="KW-0804">Transcription</keyword>
<dbReference type="PANTHER" id="PTHR42756:SF1">
    <property type="entry name" value="TRANSCRIPTIONAL REPRESSOR OF EMRAB OPERON"/>
    <property type="match status" value="1"/>
</dbReference>
<dbReference type="PRINTS" id="PR00598">
    <property type="entry name" value="HTHMARR"/>
</dbReference>
<dbReference type="GO" id="GO:0003700">
    <property type="term" value="F:DNA-binding transcription factor activity"/>
    <property type="evidence" value="ECO:0007669"/>
    <property type="project" value="InterPro"/>
</dbReference>
<dbReference type="PROSITE" id="PS50995">
    <property type="entry name" value="HTH_MARR_2"/>
    <property type="match status" value="1"/>
</dbReference>
<organism evidence="6 7">
    <name type="scientific">Secundilactobacillus collinoides DSM 20515 = JCM 1123</name>
    <dbReference type="NCBI Taxonomy" id="1423733"/>
    <lineage>
        <taxon>Bacteria</taxon>
        <taxon>Bacillati</taxon>
        <taxon>Bacillota</taxon>
        <taxon>Bacilli</taxon>
        <taxon>Lactobacillales</taxon>
        <taxon>Lactobacillaceae</taxon>
        <taxon>Secundilactobacillus</taxon>
    </lineage>
</organism>
<evidence type="ECO:0000259" key="5">
    <source>
        <dbReference type="PROSITE" id="PS50995"/>
    </source>
</evidence>
<protein>
    <submittedName>
        <fullName evidence="6">MarR family transcriptional regulator</fullName>
    </submittedName>
</protein>